<evidence type="ECO:0000256" key="1">
    <source>
        <dbReference type="ARBA" id="ARBA00009437"/>
    </source>
</evidence>
<dbReference type="RefSeq" id="WP_306412935.1">
    <property type="nucleotide sequence ID" value="NZ_JANFPI010000008.1"/>
</dbReference>
<keyword evidence="4" id="KW-0804">Transcription</keyword>
<dbReference type="InterPro" id="IPR036390">
    <property type="entry name" value="WH_DNA-bd_sf"/>
</dbReference>
<organism evidence="6 7">
    <name type="scientific">Ectorhizobium quercum</name>
    <dbReference type="NCBI Taxonomy" id="2965071"/>
    <lineage>
        <taxon>Bacteria</taxon>
        <taxon>Pseudomonadati</taxon>
        <taxon>Pseudomonadota</taxon>
        <taxon>Alphaproteobacteria</taxon>
        <taxon>Hyphomicrobiales</taxon>
        <taxon>Rhizobiaceae</taxon>
        <taxon>Ectorhizobium</taxon>
    </lineage>
</organism>
<keyword evidence="3" id="KW-0238">DNA-binding</keyword>
<evidence type="ECO:0000313" key="6">
    <source>
        <dbReference type="EMBL" id="MCX8999434.1"/>
    </source>
</evidence>
<dbReference type="Gene3D" id="3.40.190.290">
    <property type="match status" value="1"/>
</dbReference>
<dbReference type="Gene3D" id="1.10.10.10">
    <property type="entry name" value="Winged helix-like DNA-binding domain superfamily/Winged helix DNA-binding domain"/>
    <property type="match status" value="1"/>
</dbReference>
<dbReference type="CDD" id="cd08422">
    <property type="entry name" value="PBP2_CrgA_like"/>
    <property type="match status" value="1"/>
</dbReference>
<dbReference type="InterPro" id="IPR005119">
    <property type="entry name" value="LysR_subst-bd"/>
</dbReference>
<comment type="caution">
    <text evidence="6">The sequence shown here is derived from an EMBL/GenBank/DDBJ whole genome shotgun (WGS) entry which is preliminary data.</text>
</comment>
<dbReference type="SUPFAM" id="SSF53850">
    <property type="entry name" value="Periplasmic binding protein-like II"/>
    <property type="match status" value="1"/>
</dbReference>
<dbReference type="GO" id="GO:0006351">
    <property type="term" value="P:DNA-templated transcription"/>
    <property type="evidence" value="ECO:0007669"/>
    <property type="project" value="TreeGrafter"/>
</dbReference>
<gene>
    <name evidence="6" type="ORF">NOF55_20210</name>
</gene>
<dbReference type="PANTHER" id="PTHR30537:SF81">
    <property type="entry name" value="TRANSCRIPTIONAL REGULATOR-RELATED"/>
    <property type="match status" value="1"/>
</dbReference>
<sequence>MKLEGLASFVAVAETGSISRAAKRLNLSTSVVSERLARLERDVGAALVHRTTRKLTLTEDGAAFRGRAAAILREVDAAAVEIAERRGGLVGPLRLSAPLSFGVLHLGRALYPFLTQHPGVELIVELDDDFVDVAAGGYDAVVRIGQVADNRLVAHRLAPSRRALVAAPAYLERHGYPRTLDDLSGHRAINYSNRGAEDWRFKTSDGMRIARPRAILRVNNGDLMREAAEAGLGLALLPTFITGEALASGHLKVVRIDGEAETDTVQVVYPKALGIPSKVKALVEHLRARFGDPPYWDRAIDQET</sequence>
<dbReference type="PROSITE" id="PS50931">
    <property type="entry name" value="HTH_LYSR"/>
    <property type="match status" value="1"/>
</dbReference>
<name>A0AAE3N4B6_9HYPH</name>
<dbReference type="InterPro" id="IPR036388">
    <property type="entry name" value="WH-like_DNA-bd_sf"/>
</dbReference>
<dbReference type="Pfam" id="PF00126">
    <property type="entry name" value="HTH_1"/>
    <property type="match status" value="1"/>
</dbReference>
<keyword evidence="2" id="KW-0805">Transcription regulation</keyword>
<dbReference type="Proteomes" id="UP001208771">
    <property type="component" value="Unassembled WGS sequence"/>
</dbReference>
<evidence type="ECO:0000256" key="4">
    <source>
        <dbReference type="ARBA" id="ARBA00023163"/>
    </source>
</evidence>
<evidence type="ECO:0000256" key="3">
    <source>
        <dbReference type="ARBA" id="ARBA00023125"/>
    </source>
</evidence>
<dbReference type="GO" id="GO:0043565">
    <property type="term" value="F:sequence-specific DNA binding"/>
    <property type="evidence" value="ECO:0007669"/>
    <property type="project" value="TreeGrafter"/>
</dbReference>
<dbReference type="InterPro" id="IPR058163">
    <property type="entry name" value="LysR-type_TF_proteobact-type"/>
</dbReference>
<keyword evidence="7" id="KW-1185">Reference proteome</keyword>
<dbReference type="SUPFAM" id="SSF46785">
    <property type="entry name" value="Winged helix' DNA-binding domain"/>
    <property type="match status" value="1"/>
</dbReference>
<evidence type="ECO:0000313" key="7">
    <source>
        <dbReference type="Proteomes" id="UP001208771"/>
    </source>
</evidence>
<dbReference type="GO" id="GO:0003700">
    <property type="term" value="F:DNA-binding transcription factor activity"/>
    <property type="evidence" value="ECO:0007669"/>
    <property type="project" value="InterPro"/>
</dbReference>
<proteinExistence type="inferred from homology"/>
<accession>A0AAE3N4B6</accession>
<dbReference type="EMBL" id="JANFPI010000008">
    <property type="protein sequence ID" value="MCX8999434.1"/>
    <property type="molecule type" value="Genomic_DNA"/>
</dbReference>
<reference evidence="6" key="1">
    <citation type="submission" date="2022-07" db="EMBL/GenBank/DDBJ databases">
        <title>Ectorhizobium quercum gen.nov., sp. nov.</title>
        <authorList>
            <person name="Ma T."/>
            <person name="Li Y."/>
        </authorList>
    </citation>
    <scope>NUCLEOTIDE SEQUENCE</scope>
    <source>
        <strain evidence="6">BDR2-2</strain>
    </source>
</reference>
<dbReference type="PANTHER" id="PTHR30537">
    <property type="entry name" value="HTH-TYPE TRANSCRIPTIONAL REGULATOR"/>
    <property type="match status" value="1"/>
</dbReference>
<feature type="domain" description="HTH lysR-type" evidence="5">
    <location>
        <begin position="1"/>
        <end position="58"/>
    </location>
</feature>
<protein>
    <submittedName>
        <fullName evidence="6">LysR family transcriptional regulator</fullName>
    </submittedName>
</protein>
<dbReference type="FunFam" id="1.10.10.10:FF:000001">
    <property type="entry name" value="LysR family transcriptional regulator"/>
    <property type="match status" value="1"/>
</dbReference>
<dbReference type="InterPro" id="IPR000847">
    <property type="entry name" value="LysR_HTH_N"/>
</dbReference>
<evidence type="ECO:0000256" key="2">
    <source>
        <dbReference type="ARBA" id="ARBA00023015"/>
    </source>
</evidence>
<dbReference type="AlphaFoldDB" id="A0AAE3N4B6"/>
<comment type="similarity">
    <text evidence="1">Belongs to the LysR transcriptional regulatory family.</text>
</comment>
<dbReference type="Pfam" id="PF03466">
    <property type="entry name" value="LysR_substrate"/>
    <property type="match status" value="1"/>
</dbReference>
<evidence type="ECO:0000259" key="5">
    <source>
        <dbReference type="PROSITE" id="PS50931"/>
    </source>
</evidence>